<dbReference type="InterPro" id="IPR004013">
    <property type="entry name" value="PHP_dom"/>
</dbReference>
<feature type="domain" description="PHP" evidence="9">
    <location>
        <begin position="4"/>
        <end position="226"/>
    </location>
</feature>
<protein>
    <recommendedName>
        <fullName evidence="3 8">Histidinol-phosphatase</fullName>
        <shortName evidence="8">HolPase</shortName>
        <ecNumber evidence="3 8">3.1.3.15</ecNumber>
    </recommendedName>
</protein>
<name>A0A7X0X502_9LIST</name>
<evidence type="ECO:0000256" key="3">
    <source>
        <dbReference type="ARBA" id="ARBA00013085"/>
    </source>
</evidence>
<comment type="caution">
    <text evidence="10">The sequence shown here is derived from an EMBL/GenBank/DDBJ whole genome shotgun (WGS) entry which is preliminary data.</text>
</comment>
<comment type="pathway">
    <text evidence="1 8">Amino-acid biosynthesis; L-histidine biosynthesis; L-histidine from 5-phospho-alpha-D-ribose 1-diphosphate: step 8/9.</text>
</comment>
<dbReference type="NCBIfam" id="NF005996">
    <property type="entry name" value="PRK08123.1"/>
    <property type="match status" value="1"/>
</dbReference>
<evidence type="ECO:0000313" key="11">
    <source>
        <dbReference type="Proteomes" id="UP000561617"/>
    </source>
</evidence>
<evidence type="ECO:0000256" key="8">
    <source>
        <dbReference type="RuleBase" id="RU366003"/>
    </source>
</evidence>
<evidence type="ECO:0000256" key="5">
    <source>
        <dbReference type="ARBA" id="ARBA00022801"/>
    </source>
</evidence>
<dbReference type="CDD" id="cd12110">
    <property type="entry name" value="PHP_HisPPase_Hisj_like"/>
    <property type="match status" value="1"/>
</dbReference>
<dbReference type="PANTHER" id="PTHR21039:SF0">
    <property type="entry name" value="HISTIDINOL-PHOSPHATASE"/>
    <property type="match status" value="1"/>
</dbReference>
<evidence type="ECO:0000256" key="6">
    <source>
        <dbReference type="ARBA" id="ARBA00023102"/>
    </source>
</evidence>
<dbReference type="PANTHER" id="PTHR21039">
    <property type="entry name" value="HISTIDINOL PHOSPHATASE-RELATED"/>
    <property type="match status" value="1"/>
</dbReference>
<dbReference type="AlphaFoldDB" id="A0A7X0X502"/>
<comment type="catalytic activity">
    <reaction evidence="7 8">
        <text>L-histidinol phosphate + H2O = L-histidinol + phosphate</text>
        <dbReference type="Rhea" id="RHEA:14465"/>
        <dbReference type="ChEBI" id="CHEBI:15377"/>
        <dbReference type="ChEBI" id="CHEBI:43474"/>
        <dbReference type="ChEBI" id="CHEBI:57699"/>
        <dbReference type="ChEBI" id="CHEBI:57980"/>
        <dbReference type="EC" id="3.1.3.15"/>
    </reaction>
</comment>
<dbReference type="EC" id="3.1.3.15" evidence="3 8"/>
<organism evidence="10 11">
    <name type="scientific">Listeria immobilis</name>
    <dbReference type="NCBI Taxonomy" id="2713502"/>
    <lineage>
        <taxon>Bacteria</taxon>
        <taxon>Bacillati</taxon>
        <taxon>Bacillota</taxon>
        <taxon>Bacilli</taxon>
        <taxon>Bacillales</taxon>
        <taxon>Listeriaceae</taxon>
        <taxon>Listeria</taxon>
    </lineage>
</organism>
<dbReference type="GO" id="GO:0005737">
    <property type="term" value="C:cytoplasm"/>
    <property type="evidence" value="ECO:0007669"/>
    <property type="project" value="TreeGrafter"/>
</dbReference>
<evidence type="ECO:0000256" key="2">
    <source>
        <dbReference type="ARBA" id="ARBA00009152"/>
    </source>
</evidence>
<evidence type="ECO:0000259" key="9">
    <source>
        <dbReference type="Pfam" id="PF02811"/>
    </source>
</evidence>
<dbReference type="InterPro" id="IPR016195">
    <property type="entry name" value="Pol/histidinol_Pase-like"/>
</dbReference>
<comment type="similarity">
    <text evidence="2 8">Belongs to the PHP hydrolase family. HisK subfamily.</text>
</comment>
<evidence type="ECO:0000256" key="4">
    <source>
        <dbReference type="ARBA" id="ARBA00022605"/>
    </source>
</evidence>
<dbReference type="Proteomes" id="UP000561617">
    <property type="component" value="Unassembled WGS sequence"/>
</dbReference>
<evidence type="ECO:0000256" key="7">
    <source>
        <dbReference type="ARBA" id="ARBA00049158"/>
    </source>
</evidence>
<dbReference type="NCBIfam" id="TIGR01856">
    <property type="entry name" value="hisJ_fam"/>
    <property type="match status" value="1"/>
</dbReference>
<dbReference type="UniPathway" id="UPA00031">
    <property type="reaction ID" value="UER00013"/>
</dbReference>
<dbReference type="EMBL" id="JAASTW010000002">
    <property type="protein sequence ID" value="MBC1487734.1"/>
    <property type="molecule type" value="Genomic_DNA"/>
</dbReference>
<keyword evidence="6 8" id="KW-0368">Histidine biosynthesis</keyword>
<dbReference type="GO" id="GO:0000105">
    <property type="term" value="P:L-histidine biosynthetic process"/>
    <property type="evidence" value="ECO:0007669"/>
    <property type="project" value="UniProtKB-UniRule"/>
</dbReference>
<proteinExistence type="inferred from homology"/>
<dbReference type="Gene3D" id="3.20.20.140">
    <property type="entry name" value="Metal-dependent hydrolases"/>
    <property type="match status" value="1"/>
</dbReference>
<dbReference type="Pfam" id="PF13263">
    <property type="entry name" value="PHP_C"/>
    <property type="match status" value="1"/>
</dbReference>
<reference evidence="10 11" key="1">
    <citation type="submission" date="2020-03" db="EMBL/GenBank/DDBJ databases">
        <title>Soil Listeria distribution.</title>
        <authorList>
            <person name="Liao J."/>
            <person name="Wiedmann M."/>
        </authorList>
    </citation>
    <scope>NUCLEOTIDE SEQUENCE [LARGE SCALE GENOMIC DNA]</scope>
    <source>
        <strain evidence="10 11">FSL L7-1554</strain>
    </source>
</reference>
<accession>A0A7X0X502</accession>
<dbReference type="SUPFAM" id="SSF89550">
    <property type="entry name" value="PHP domain-like"/>
    <property type="match status" value="1"/>
</dbReference>
<keyword evidence="4 8" id="KW-0028">Amino-acid biosynthesis</keyword>
<evidence type="ECO:0000256" key="1">
    <source>
        <dbReference type="ARBA" id="ARBA00004970"/>
    </source>
</evidence>
<evidence type="ECO:0000313" key="10">
    <source>
        <dbReference type="EMBL" id="MBC1487734.1"/>
    </source>
</evidence>
<dbReference type="GO" id="GO:0004401">
    <property type="term" value="F:histidinol-phosphatase activity"/>
    <property type="evidence" value="ECO:0007669"/>
    <property type="project" value="UniProtKB-UniRule"/>
</dbReference>
<gene>
    <name evidence="10" type="primary">hisJ</name>
    <name evidence="10" type="ORF">HCJ38_01670</name>
</gene>
<keyword evidence="5 8" id="KW-0378">Hydrolase</keyword>
<sequence>MKRDGHTHTEFCPHGTREDVEEMILRAIELNFDEYSIVEHAPLPSGFMKETAGDQEAVETAGMALNDIDYYLKKMMHLKKKYASDLLIHIGFEVDYLMGYEDFTRDFLNEYGPQTDDGILSLHFLKGQGGYRAIDFSAEDYDTGIVQFYDGFENAQLAYLAGIKQSIEADLGSYKPTRMGHISLCQKFWQYFGPSGNMFSVEVKEQFQQVLTLVKKRDYELDFNTAGLFKALCGETYPPKEIILLANELQIPFVYGSDAHGVQDVGRAYEVYCQK</sequence>
<dbReference type="Pfam" id="PF02811">
    <property type="entry name" value="PHP"/>
    <property type="match status" value="1"/>
</dbReference>
<dbReference type="InterPro" id="IPR010140">
    <property type="entry name" value="Histidinol_P_phosphatase_HisJ"/>
</dbReference>
<dbReference type="RefSeq" id="WP_185380504.1">
    <property type="nucleotide sequence ID" value="NZ_JAASTW010000002.1"/>
</dbReference>